<sequence>MKFYKESLWESLKTLTLSNYKKKTMNTTFKLLSKVMVLILLGNLNLMAQETRSEEPELKNSFLLNFGYTHIPGSSELHSEASGDVFVPAIGFDYSREISERWELILMLDFELGKYLVLSKELNRENAFMVLGGASYELFSFFKVMAGLGIELEKNENLFVTRLGGEFIHELNGPWGLMAGAYWDYKQEYATYSLVVGVGYRF</sequence>
<evidence type="ECO:0000313" key="2">
    <source>
        <dbReference type="Proteomes" id="UP000636004"/>
    </source>
</evidence>
<organism evidence="1 2">
    <name type="scientific">Algibacter mikhailovii</name>
    <dbReference type="NCBI Taxonomy" id="425498"/>
    <lineage>
        <taxon>Bacteria</taxon>
        <taxon>Pseudomonadati</taxon>
        <taxon>Bacteroidota</taxon>
        <taxon>Flavobacteriia</taxon>
        <taxon>Flavobacteriales</taxon>
        <taxon>Flavobacteriaceae</taxon>
        <taxon>Algibacter</taxon>
    </lineage>
</organism>
<comment type="caution">
    <text evidence="1">The sequence shown here is derived from an EMBL/GenBank/DDBJ whole genome shotgun (WGS) entry which is preliminary data.</text>
</comment>
<evidence type="ECO:0000313" key="1">
    <source>
        <dbReference type="EMBL" id="GGZ77584.1"/>
    </source>
</evidence>
<accession>A0A918QX67</accession>
<proteinExistence type="predicted"/>
<gene>
    <name evidence="1" type="ORF">GCM10007028_13570</name>
</gene>
<name>A0A918QX67_9FLAO</name>
<reference evidence="1" key="1">
    <citation type="journal article" date="2014" name="Int. J. Syst. Evol. Microbiol.">
        <title>Complete genome sequence of Corynebacterium casei LMG S-19264T (=DSM 44701T), isolated from a smear-ripened cheese.</title>
        <authorList>
            <consortium name="US DOE Joint Genome Institute (JGI-PGF)"/>
            <person name="Walter F."/>
            <person name="Albersmeier A."/>
            <person name="Kalinowski J."/>
            <person name="Ruckert C."/>
        </authorList>
    </citation>
    <scope>NUCLEOTIDE SEQUENCE</scope>
    <source>
        <strain evidence="1">KCTC 12710</strain>
    </source>
</reference>
<dbReference type="Proteomes" id="UP000636004">
    <property type="component" value="Unassembled WGS sequence"/>
</dbReference>
<keyword evidence="2" id="KW-1185">Reference proteome</keyword>
<dbReference type="EMBL" id="BMWZ01000003">
    <property type="protein sequence ID" value="GGZ77584.1"/>
    <property type="molecule type" value="Genomic_DNA"/>
</dbReference>
<protein>
    <recommendedName>
        <fullName evidence="3">Outer membrane protein beta-barrel domain-containing protein</fullName>
    </recommendedName>
</protein>
<dbReference type="AlphaFoldDB" id="A0A918QX67"/>
<evidence type="ECO:0008006" key="3">
    <source>
        <dbReference type="Google" id="ProtNLM"/>
    </source>
</evidence>
<reference evidence="1" key="2">
    <citation type="submission" date="2020-09" db="EMBL/GenBank/DDBJ databases">
        <authorList>
            <person name="Sun Q."/>
            <person name="Kim S."/>
        </authorList>
    </citation>
    <scope>NUCLEOTIDE SEQUENCE</scope>
    <source>
        <strain evidence="1">KCTC 12710</strain>
    </source>
</reference>